<evidence type="ECO:0000259" key="3">
    <source>
        <dbReference type="Pfam" id="PF19290"/>
    </source>
</evidence>
<gene>
    <name evidence="4" type="ORF">RJ40_09030</name>
</gene>
<organism evidence="4 5">
    <name type="scientific">Methanofollis aquaemaris</name>
    <dbReference type="NCBI Taxonomy" id="126734"/>
    <lineage>
        <taxon>Archaea</taxon>
        <taxon>Methanobacteriati</taxon>
        <taxon>Methanobacteriota</taxon>
        <taxon>Stenosarchaea group</taxon>
        <taxon>Methanomicrobia</taxon>
        <taxon>Methanomicrobiales</taxon>
        <taxon>Methanomicrobiaceae</taxon>
        <taxon>Methanofollis</taxon>
    </lineage>
</organism>
<reference evidence="4" key="1">
    <citation type="journal article" date="2001" name="Int. J. Syst. Evol. Microbiol.">
        <title>Methanofollis aquaemaris sp. nov., a methanogen isolated from an aquaculture fish pond.</title>
        <authorList>
            <person name="Lai M.C."/>
            <person name="Chen S.C."/>
        </authorList>
    </citation>
    <scope>NUCLEOTIDE SEQUENCE</scope>
    <source>
        <strain evidence="4">N2F9704</strain>
    </source>
</reference>
<dbReference type="Pfam" id="PF19290">
    <property type="entry name" value="PmbA_TldD_2nd"/>
    <property type="match status" value="1"/>
</dbReference>
<dbReference type="InterPro" id="IPR036059">
    <property type="entry name" value="TldD/PmbA_sf"/>
</dbReference>
<feature type="domain" description="Metalloprotease TldD/E N-terminal" evidence="1">
    <location>
        <begin position="29"/>
        <end position="91"/>
    </location>
</feature>
<dbReference type="InterPro" id="IPR045570">
    <property type="entry name" value="Metalloprtase-TldD/E_cen_dom"/>
</dbReference>
<dbReference type="GO" id="GO:0006508">
    <property type="term" value="P:proteolysis"/>
    <property type="evidence" value="ECO:0007669"/>
    <property type="project" value="InterPro"/>
</dbReference>
<dbReference type="Pfam" id="PF01523">
    <property type="entry name" value="PmbA_TldD_1st"/>
    <property type="match status" value="1"/>
</dbReference>
<dbReference type="Pfam" id="PF19289">
    <property type="entry name" value="PmbA_TldD_3rd"/>
    <property type="match status" value="1"/>
</dbReference>
<dbReference type="PANTHER" id="PTHR43421">
    <property type="entry name" value="METALLOPROTEASE PMBA"/>
    <property type="match status" value="1"/>
</dbReference>
<dbReference type="SUPFAM" id="SSF111283">
    <property type="entry name" value="Putative modulator of DNA gyrase, PmbA/TldD"/>
    <property type="match status" value="1"/>
</dbReference>
<name>A0A8A3S7I9_9EURY</name>
<dbReference type="KEGG" id="maqe:RJ40_09030"/>
<dbReference type="GO" id="GO:0008237">
    <property type="term" value="F:metallopeptidase activity"/>
    <property type="evidence" value="ECO:0007669"/>
    <property type="project" value="InterPro"/>
</dbReference>
<reference evidence="4" key="2">
    <citation type="submission" date="2019-02" db="EMBL/GenBank/DDBJ databases">
        <authorList>
            <person name="Chen S.-C."/>
            <person name="Chien H.-H."/>
            <person name="Lai M.-C."/>
        </authorList>
    </citation>
    <scope>NUCLEOTIDE SEQUENCE</scope>
    <source>
        <strain evidence="4">N2F9704</strain>
    </source>
</reference>
<dbReference type="Gene3D" id="3.30.2290.10">
    <property type="entry name" value="PmbA/TldD superfamily"/>
    <property type="match status" value="1"/>
</dbReference>
<dbReference type="Proteomes" id="UP001042704">
    <property type="component" value="Chromosome"/>
</dbReference>
<evidence type="ECO:0000259" key="2">
    <source>
        <dbReference type="Pfam" id="PF19289"/>
    </source>
</evidence>
<feature type="domain" description="Metalloprotease TldD/E C-terminal" evidence="2">
    <location>
        <begin position="222"/>
        <end position="434"/>
    </location>
</feature>
<accession>A0A8A3S7I9</accession>
<dbReference type="GO" id="GO:0005829">
    <property type="term" value="C:cytosol"/>
    <property type="evidence" value="ECO:0007669"/>
    <property type="project" value="TreeGrafter"/>
</dbReference>
<keyword evidence="5" id="KW-1185">Reference proteome</keyword>
<dbReference type="PANTHER" id="PTHR43421:SF1">
    <property type="entry name" value="METALLOPROTEASE PMBA"/>
    <property type="match status" value="1"/>
</dbReference>
<dbReference type="EMBL" id="CP036172">
    <property type="protein sequence ID" value="QSZ67640.1"/>
    <property type="molecule type" value="Genomic_DNA"/>
</dbReference>
<protein>
    <submittedName>
        <fullName evidence="4">TldD/PmbA family protein</fullName>
    </submittedName>
</protein>
<evidence type="ECO:0000259" key="1">
    <source>
        <dbReference type="Pfam" id="PF01523"/>
    </source>
</evidence>
<dbReference type="InterPro" id="IPR035068">
    <property type="entry name" value="TldD/PmbA_N"/>
</dbReference>
<proteinExistence type="predicted"/>
<dbReference type="AlphaFoldDB" id="A0A8A3S7I9"/>
<sequence>MSSLKTRWWVAMELIEKILEYGRTRADEVEVYVSESESVSADLKKDRVENAGGSQAFGIGIRVIDHGRIGVSATSSKGEWRACLDAALASARLAHPQEWKSLPGPAALPDVPAIFDASLSLDPEWCRTALEGMLHGAEEHDAAVTGGGASVGRGKETVANTSGVLYEQERTSAGCSLECIHEQSTGYEFDASCFAGEIDPVRVGREAAFFAEHSADGEEIETGDYDLVLSPVALSQLLGYVLEPALSGRNVHAGRSWLAGKLGEVCIGEEISVYDDPLDGGLSSTRFDAEGIPARKLTFFDHGELRSYAYDLRTAYRYGAESTGSAVRGGAGGAPAIGIHTLVIDGPRGTVDDDRAVYVHDVVGAHTANALTGDFSVELSNPSWVEDGEFTAPVKGAMYAGNVFDLLGEVVALGRKERSVGGAVLPAVRLSGQRLIGR</sequence>
<evidence type="ECO:0000313" key="4">
    <source>
        <dbReference type="EMBL" id="QSZ67640.1"/>
    </source>
</evidence>
<feature type="domain" description="Metalloprotease TldD/E central" evidence="3">
    <location>
        <begin position="121"/>
        <end position="212"/>
    </location>
</feature>
<dbReference type="InterPro" id="IPR047657">
    <property type="entry name" value="PmbA"/>
</dbReference>
<dbReference type="InterPro" id="IPR045569">
    <property type="entry name" value="Metalloprtase-TldD/E_C"/>
</dbReference>
<dbReference type="InterPro" id="IPR002510">
    <property type="entry name" value="Metalloprtase-TldD/E_N"/>
</dbReference>
<evidence type="ECO:0000313" key="5">
    <source>
        <dbReference type="Proteomes" id="UP001042704"/>
    </source>
</evidence>